<dbReference type="InterPro" id="IPR011050">
    <property type="entry name" value="Pectin_lyase_fold/virulence"/>
</dbReference>
<feature type="signal peptide" evidence="1">
    <location>
        <begin position="1"/>
        <end position="16"/>
    </location>
</feature>
<dbReference type="SUPFAM" id="SSF51126">
    <property type="entry name" value="Pectin lyase-like"/>
    <property type="match status" value="1"/>
</dbReference>
<feature type="chain" id="PRO_5001629901" evidence="1">
    <location>
        <begin position="17"/>
        <end position="105"/>
    </location>
</feature>
<dbReference type="GO" id="GO:0016829">
    <property type="term" value="F:lyase activity"/>
    <property type="evidence" value="ECO:0007669"/>
    <property type="project" value="UniProtKB-KW"/>
</dbReference>
<evidence type="ECO:0000313" key="3">
    <source>
        <dbReference type="Proteomes" id="UP000027238"/>
    </source>
</evidence>
<dbReference type="InterPro" id="IPR012334">
    <property type="entry name" value="Pectin_lyas_fold"/>
</dbReference>
<keyword evidence="3" id="KW-1185">Reference proteome</keyword>
<accession>A0A066X8D7</accession>
<dbReference type="AlphaFoldDB" id="A0A066X8D7"/>
<name>A0A066X8D7_COLSU</name>
<dbReference type="Proteomes" id="UP000027238">
    <property type="component" value="Unassembled WGS sequence"/>
</dbReference>
<keyword evidence="2" id="KW-0456">Lyase</keyword>
<evidence type="ECO:0000256" key="1">
    <source>
        <dbReference type="SAM" id="SignalP"/>
    </source>
</evidence>
<dbReference type="HOGENOM" id="CLU_135152_0_0_1"/>
<evidence type="ECO:0000313" key="2">
    <source>
        <dbReference type="EMBL" id="KDN62270.1"/>
    </source>
</evidence>
<proteinExistence type="predicted"/>
<organism evidence="2 3">
    <name type="scientific">Colletotrichum sublineola</name>
    <name type="common">Sorghum anthracnose fungus</name>
    <dbReference type="NCBI Taxonomy" id="1173701"/>
    <lineage>
        <taxon>Eukaryota</taxon>
        <taxon>Fungi</taxon>
        <taxon>Dikarya</taxon>
        <taxon>Ascomycota</taxon>
        <taxon>Pezizomycotina</taxon>
        <taxon>Sordariomycetes</taxon>
        <taxon>Hypocreomycetidae</taxon>
        <taxon>Glomerellales</taxon>
        <taxon>Glomerellaceae</taxon>
        <taxon>Colletotrichum</taxon>
        <taxon>Colletotrichum graminicola species complex</taxon>
    </lineage>
</organism>
<dbReference type="eggNOG" id="ENOG502S66G">
    <property type="taxonomic scope" value="Eukaryota"/>
</dbReference>
<reference evidence="3" key="1">
    <citation type="journal article" date="2014" name="Genome Announc.">
        <title>Draft genome sequence of Colletotrichum sublineola, a destructive pathogen of cultivated sorghum.</title>
        <authorList>
            <person name="Baroncelli R."/>
            <person name="Sanz-Martin J.M."/>
            <person name="Rech G.E."/>
            <person name="Sukno S.A."/>
            <person name="Thon M.R."/>
        </authorList>
    </citation>
    <scope>NUCLEOTIDE SEQUENCE [LARGE SCALE GENOMIC DNA]</scope>
    <source>
        <strain evidence="3">TX430BB</strain>
    </source>
</reference>
<dbReference type="STRING" id="1173701.A0A066X8D7"/>
<sequence>MKITSTLATLLAVVAATPTPTVNNVAEKPHLVKRASISDKATLGYATLNGGTSGGSGGTVTTVSTLAQFTAAVNEKDAAARIVVVQGIKSEHPHLGHPHIWATSK</sequence>
<protein>
    <submittedName>
        <fullName evidence="2">Putative pectate lyase</fullName>
    </submittedName>
</protein>
<dbReference type="EMBL" id="JMSE01001342">
    <property type="protein sequence ID" value="KDN62270.1"/>
    <property type="molecule type" value="Genomic_DNA"/>
</dbReference>
<keyword evidence="1" id="KW-0732">Signal</keyword>
<dbReference type="Gene3D" id="2.160.20.10">
    <property type="entry name" value="Single-stranded right-handed beta-helix, Pectin lyase-like"/>
    <property type="match status" value="1"/>
</dbReference>
<gene>
    <name evidence="2" type="ORF">CSUB01_12164</name>
</gene>
<comment type="caution">
    <text evidence="2">The sequence shown here is derived from an EMBL/GenBank/DDBJ whole genome shotgun (WGS) entry which is preliminary data.</text>
</comment>